<organism evidence="2 3">
    <name type="scientific">Caproicibacter fermentans</name>
    <dbReference type="NCBI Taxonomy" id="2576756"/>
    <lineage>
        <taxon>Bacteria</taxon>
        <taxon>Bacillati</taxon>
        <taxon>Bacillota</taxon>
        <taxon>Clostridia</taxon>
        <taxon>Eubacteriales</taxon>
        <taxon>Acutalibacteraceae</taxon>
        <taxon>Caproicibacter</taxon>
    </lineage>
</organism>
<reference evidence="2 3" key="1">
    <citation type="submission" date="2020-08" db="EMBL/GenBank/DDBJ databases">
        <title>The isolate Caproiciproducens sp. 7D4C2 produces n-caproate at mildly acidic conditions from hexoses: genome and rBOX comparison with related strains and chain-elongating bacteria.</title>
        <authorList>
            <person name="Esquivel-Elizondo S."/>
            <person name="Bagci C."/>
            <person name="Temovska M."/>
            <person name="Jeon B.S."/>
            <person name="Bessarab I."/>
            <person name="Williams R.B.H."/>
            <person name="Huson D.H."/>
            <person name="Angenent L.T."/>
        </authorList>
    </citation>
    <scope>NUCLEOTIDE SEQUENCE [LARGE SCALE GENOMIC DNA]</scope>
    <source>
        <strain evidence="2 3">7D4C2</strain>
    </source>
</reference>
<proteinExistence type="predicted"/>
<dbReference type="GO" id="GO:0032259">
    <property type="term" value="P:methylation"/>
    <property type="evidence" value="ECO:0007669"/>
    <property type="project" value="UniProtKB-KW"/>
</dbReference>
<accession>A0A7G8T6Y4</accession>
<dbReference type="Pfam" id="PF08241">
    <property type="entry name" value="Methyltransf_11"/>
    <property type="match status" value="1"/>
</dbReference>
<dbReference type="GO" id="GO:0008757">
    <property type="term" value="F:S-adenosylmethionine-dependent methyltransferase activity"/>
    <property type="evidence" value="ECO:0007669"/>
    <property type="project" value="InterPro"/>
</dbReference>
<dbReference type="Gene3D" id="3.40.50.150">
    <property type="entry name" value="Vaccinia Virus protein VP39"/>
    <property type="match status" value="1"/>
</dbReference>
<dbReference type="SUPFAM" id="SSF53335">
    <property type="entry name" value="S-adenosyl-L-methionine-dependent methyltransferases"/>
    <property type="match status" value="1"/>
</dbReference>
<dbReference type="CDD" id="cd02440">
    <property type="entry name" value="AdoMet_MTases"/>
    <property type="match status" value="1"/>
</dbReference>
<dbReference type="RefSeq" id="WP_187034297.1">
    <property type="nucleotide sequence ID" value="NZ_CP060286.1"/>
</dbReference>
<dbReference type="InterPro" id="IPR029063">
    <property type="entry name" value="SAM-dependent_MTases_sf"/>
</dbReference>
<gene>
    <name evidence="2" type="ORF">HCR03_11485</name>
</gene>
<evidence type="ECO:0000313" key="2">
    <source>
        <dbReference type="EMBL" id="QNK39375.1"/>
    </source>
</evidence>
<dbReference type="KEGG" id="cfem:HCR03_11485"/>
<evidence type="ECO:0000259" key="1">
    <source>
        <dbReference type="Pfam" id="PF08241"/>
    </source>
</evidence>
<name>A0A7G8T6Y4_9FIRM</name>
<dbReference type="InterPro" id="IPR013216">
    <property type="entry name" value="Methyltransf_11"/>
</dbReference>
<feature type="domain" description="Methyltransferase type 11" evidence="1">
    <location>
        <begin position="67"/>
        <end position="161"/>
    </location>
</feature>
<keyword evidence="2" id="KW-0489">Methyltransferase</keyword>
<evidence type="ECO:0000313" key="3">
    <source>
        <dbReference type="Proteomes" id="UP000515909"/>
    </source>
</evidence>
<sequence length="255" mass="29335">MDQRENYTKINSETWDRWAQDGNEWSVPVSHEEFIRARKGDWSVLLTPVRPVPKEWFPPFSGLKILGLASGGGQQMPVFTALGAECTIFDNSARQLESERMVAEREGYRIEIVRGDMTKPFPFRDESFDLIFHPVSNCYIEEVQPVWNECFRVLKHGGVLLAGMDNGLNFLFNDYDRLVVENPLPFNPLKDPVLYEELMKNDDGLQFSHTMEEQIGGQLKAGFRLTELFEDRDRPGNGRLRDFAPTYLATRAVKP</sequence>
<dbReference type="EMBL" id="CP060286">
    <property type="protein sequence ID" value="QNK39375.1"/>
    <property type="molecule type" value="Genomic_DNA"/>
</dbReference>
<dbReference type="AlphaFoldDB" id="A0A7G8T6Y4"/>
<protein>
    <submittedName>
        <fullName evidence="2">Class I SAM-dependent methyltransferase</fullName>
    </submittedName>
</protein>
<dbReference type="Proteomes" id="UP000515909">
    <property type="component" value="Chromosome"/>
</dbReference>
<keyword evidence="2" id="KW-0808">Transferase</keyword>